<feature type="compositionally biased region" description="Polar residues" evidence="4">
    <location>
        <begin position="59"/>
        <end position="71"/>
    </location>
</feature>
<keyword evidence="3" id="KW-0862">Zinc</keyword>
<dbReference type="AlphaFoldDB" id="A0A1S9DGI8"/>
<accession>A0A1S9DGI8</accession>
<evidence type="ECO:0000256" key="1">
    <source>
        <dbReference type="ARBA" id="ARBA00022723"/>
    </source>
</evidence>
<name>A0A1S9DGI8_ASPOZ</name>
<evidence type="ECO:0000256" key="3">
    <source>
        <dbReference type="ARBA" id="ARBA00022833"/>
    </source>
</evidence>
<protein>
    <recommendedName>
        <fullName evidence="5">MYND-type domain-containing protein</fullName>
    </recommendedName>
</protein>
<dbReference type="eggNOG" id="ENOG502S8AN">
    <property type="taxonomic scope" value="Eukaryota"/>
</dbReference>
<dbReference type="GO" id="GO:0008270">
    <property type="term" value="F:zinc ion binding"/>
    <property type="evidence" value="ECO:0007669"/>
    <property type="project" value="UniProtKB-KW"/>
</dbReference>
<evidence type="ECO:0000259" key="5">
    <source>
        <dbReference type="PROSITE" id="PS01360"/>
    </source>
</evidence>
<keyword evidence="1" id="KW-0479">Metal-binding</keyword>
<dbReference type="SUPFAM" id="SSF144232">
    <property type="entry name" value="HIT/MYND zinc finger-like"/>
    <property type="match status" value="1"/>
</dbReference>
<evidence type="ECO:0000313" key="6">
    <source>
        <dbReference type="EMBL" id="OOO08193.1"/>
    </source>
</evidence>
<dbReference type="OrthoDB" id="4851849at2759"/>
<reference evidence="6 7" key="1">
    <citation type="submission" date="2016-10" db="EMBL/GenBank/DDBJ databases">
        <title>Genome sequencing of Aspergillus oryzae BCC7051.</title>
        <authorList>
            <person name="Thammarongtham C."/>
            <person name="Vorapreeda T."/>
            <person name="Nookaew I."/>
            <person name="Srisuk T."/>
            <person name="Land M."/>
            <person name="Jeennor S."/>
            <person name="Laoteng K."/>
        </authorList>
    </citation>
    <scope>NUCLEOTIDE SEQUENCE [LARGE SCALE GENOMIC DNA]</scope>
    <source>
        <strain evidence="6 7">BCC7051</strain>
    </source>
</reference>
<dbReference type="VEuPathDB" id="FungiDB:AO090103000379"/>
<keyword evidence="2" id="KW-0863">Zinc-finger</keyword>
<dbReference type="EMBL" id="MKZY01000006">
    <property type="protein sequence ID" value="OOO08193.1"/>
    <property type="molecule type" value="Genomic_DNA"/>
</dbReference>
<dbReference type="VEuPathDB" id="FungiDB:AO090103000381"/>
<evidence type="ECO:0000256" key="2">
    <source>
        <dbReference type="ARBA" id="ARBA00022771"/>
    </source>
</evidence>
<dbReference type="Proteomes" id="UP000190312">
    <property type="component" value="Unassembled WGS sequence"/>
</dbReference>
<sequence length="833" mass="95673">MNEQFTWTSPNLNQHHFITFANLLALRNGGQVEPASSPHDSEEKEEEEDNPNNTNDADSINTTQVHQISDSGNTKLKRKFLDCLAELAANDKGASRNEGFREVDYAVFGRLGRLLRGLGSGDSEGRYGEELWSEMLVYYRARLESTYIPALRSSLKDCVHLFRDDQGDGFTTIRQGLLAFQNLIFDGNTPGQVMTDRHSLLVIKAYELRMMKPVRDLLQTSPHSTPRTKKLWENICFLGRLKVAFETFIKIALNLPSFKQVTIIPIPRDIGTQKALKSPLNLGQAFNLLDIPLDPSTVKKVIGHKWTFAKAKDSFRDLQKQKLNVHAEVQMILYLTSTAVLCVGTFCRRIRRLKKELKAEIKKGISQEKTSVVGGSSIFTNHDPNSARRKADIERMRIKAEQNRVAEAFKRLEKEEEASAHQASSSDVQPNASSTQHGHAEYLAECNICFRETSRSCSLCQRDFYCSQSCEDKRSGRHLFTCAKRPLTSADFLYRSIGEDRMPEEEDVCADFGFNYFESFADKSKLLGLYKGLWIQKVPVEDIHKWQVEGSLAANIKEVFYQVPERYRGGYFPWFLEHTQCLDTLITQEEATERTVTTFFDEARSYLDKEDRDKHFNELKPEVKRDCFYMLALTLHMAYPNPVDPPWFNFGFCTCYDEYQERALGGLFGKLLSGDNLFDDVPTSIPRMKNIQTATFTEFRKAYESGTMIQLMDSKGFKQYRLQFPYLEEFFRSPPCGPHLSVWSLKQFLAIYNPAESPPDNTISVDYGFMNCKTFTETCTLMELYKRLLRKASPLDLHEACVAGKLFEFAECFHKMDQAHRRLMKNFYPLSIE</sequence>
<feature type="domain" description="MYND-type" evidence="5">
    <location>
        <begin position="446"/>
        <end position="482"/>
    </location>
</feature>
<proteinExistence type="predicted"/>
<evidence type="ECO:0000256" key="4">
    <source>
        <dbReference type="SAM" id="MobiDB-lite"/>
    </source>
</evidence>
<organism evidence="6 7">
    <name type="scientific">Aspergillus oryzae</name>
    <name type="common">Yellow koji mold</name>
    <dbReference type="NCBI Taxonomy" id="5062"/>
    <lineage>
        <taxon>Eukaryota</taxon>
        <taxon>Fungi</taxon>
        <taxon>Dikarya</taxon>
        <taxon>Ascomycota</taxon>
        <taxon>Pezizomycotina</taxon>
        <taxon>Eurotiomycetes</taxon>
        <taxon>Eurotiomycetidae</taxon>
        <taxon>Eurotiales</taxon>
        <taxon>Aspergillaceae</taxon>
        <taxon>Aspergillus</taxon>
        <taxon>Aspergillus subgen. Circumdati</taxon>
    </lineage>
</organism>
<dbReference type="PROSITE" id="PS01360">
    <property type="entry name" value="ZF_MYND_1"/>
    <property type="match status" value="1"/>
</dbReference>
<dbReference type="VEuPathDB" id="FungiDB:AO090103000380"/>
<gene>
    <name evidence="6" type="ORF">OAory_01046930</name>
</gene>
<feature type="region of interest" description="Disordered" evidence="4">
    <location>
        <begin position="30"/>
        <end position="71"/>
    </location>
</feature>
<comment type="caution">
    <text evidence="6">The sequence shown here is derived from an EMBL/GenBank/DDBJ whole genome shotgun (WGS) entry which is preliminary data.</text>
</comment>
<dbReference type="InterPro" id="IPR002893">
    <property type="entry name" value="Znf_MYND"/>
</dbReference>
<evidence type="ECO:0000313" key="7">
    <source>
        <dbReference type="Proteomes" id="UP000190312"/>
    </source>
</evidence>